<evidence type="ECO:0000313" key="4">
    <source>
        <dbReference type="Proteomes" id="UP000826234"/>
    </source>
</evidence>
<keyword evidence="4" id="KW-1185">Reference proteome</keyword>
<evidence type="ECO:0000313" key="3">
    <source>
        <dbReference type="EMBL" id="KAH0629566.1"/>
    </source>
</evidence>
<organism evidence="3 4">
    <name type="scientific">Phrynosoma platyrhinos</name>
    <name type="common">Desert horned lizard</name>
    <dbReference type="NCBI Taxonomy" id="52577"/>
    <lineage>
        <taxon>Eukaryota</taxon>
        <taxon>Metazoa</taxon>
        <taxon>Chordata</taxon>
        <taxon>Craniata</taxon>
        <taxon>Vertebrata</taxon>
        <taxon>Euteleostomi</taxon>
        <taxon>Lepidosauria</taxon>
        <taxon>Squamata</taxon>
        <taxon>Bifurcata</taxon>
        <taxon>Unidentata</taxon>
        <taxon>Episquamata</taxon>
        <taxon>Toxicofera</taxon>
        <taxon>Iguania</taxon>
        <taxon>Phrynosomatidae</taxon>
        <taxon>Phrynosomatinae</taxon>
        <taxon>Phrynosoma</taxon>
    </lineage>
</organism>
<reference evidence="3 4" key="1">
    <citation type="journal article" date="2022" name="Gigascience">
        <title>A chromosome-level genome assembly and annotation of the desert horned lizard, Phrynosoma platyrhinos, provides insight into chromosomal rearrangements among reptiles.</title>
        <authorList>
            <person name="Koochekian N."/>
            <person name="Ascanio A."/>
            <person name="Farleigh K."/>
            <person name="Card D.C."/>
            <person name="Schield D.R."/>
            <person name="Castoe T.A."/>
            <person name="Jezkova T."/>
        </authorList>
    </citation>
    <scope>NUCLEOTIDE SEQUENCE [LARGE SCALE GENOMIC DNA]</scope>
    <source>
        <strain evidence="3">NK-2021</strain>
    </source>
</reference>
<dbReference type="PANTHER" id="PTHR43448:SF2">
    <property type="entry name" value="PROTOHEME IX FARNESYLTRANSFERASE, MITOCHONDRIAL"/>
    <property type="match status" value="1"/>
</dbReference>
<comment type="caution">
    <text evidence="3">The sequence shown here is derived from an EMBL/GenBank/DDBJ whole genome shotgun (WGS) entry which is preliminary data.</text>
</comment>
<keyword evidence="2" id="KW-0812">Transmembrane</keyword>
<dbReference type="PANTHER" id="PTHR43448">
    <property type="entry name" value="PROTOHEME IX FARNESYLTRANSFERASE, MITOCHONDRIAL"/>
    <property type="match status" value="1"/>
</dbReference>
<feature type="transmembrane region" description="Helical" evidence="2">
    <location>
        <begin position="159"/>
        <end position="182"/>
    </location>
</feature>
<keyword evidence="1" id="KW-0808">Transferase</keyword>
<sequence length="230" mass="24980">MQQVPYKFACFFRATKERGVTFQQLNFLKRMYVIEHNKALCQRAKLKPESAVPPCFEGQHSVPEKTVCHVVRSVSPLPPPLSEKAAMSEVLKPTAITDSAKTAVGPTSQEEKQWKEMKLQMDSLPGILARLSKIKLTGIIRNMKDTGKAEINGQQLKRIVLVLGCSLFCIAALVVSTASAGFAMAPVPFDLTCFLIASLGTGLSSCAANAINQVGALLLASLQRFEISLS</sequence>
<keyword evidence="2" id="KW-1133">Transmembrane helix</keyword>
<evidence type="ECO:0000256" key="2">
    <source>
        <dbReference type="SAM" id="Phobius"/>
    </source>
</evidence>
<dbReference type="Proteomes" id="UP000826234">
    <property type="component" value="Unassembled WGS sequence"/>
</dbReference>
<dbReference type="EMBL" id="JAIPUX010000439">
    <property type="protein sequence ID" value="KAH0629566.1"/>
    <property type="molecule type" value="Genomic_DNA"/>
</dbReference>
<dbReference type="InterPro" id="IPR006369">
    <property type="entry name" value="Protohaem_IX_farnesylTrfase"/>
</dbReference>
<gene>
    <name evidence="3" type="ORF">JD844_011729</name>
</gene>
<keyword evidence="2" id="KW-0472">Membrane</keyword>
<evidence type="ECO:0000256" key="1">
    <source>
        <dbReference type="ARBA" id="ARBA00022679"/>
    </source>
</evidence>
<protein>
    <submittedName>
        <fullName evidence="3">Uncharacterized protein</fullName>
    </submittedName>
</protein>
<name>A0ABQ7TIJ0_PHRPL</name>
<proteinExistence type="predicted"/>
<accession>A0ABQ7TIJ0</accession>